<dbReference type="InterPro" id="IPR029045">
    <property type="entry name" value="ClpP/crotonase-like_dom_sf"/>
</dbReference>
<sequence>MSVSLEMDGDVAVITMNDGKANAVNPTLLDALEAAMDKAEAEAKAIVLAGKPGLFSAGFDLKLMQGASPDEVKTLVMRGGAFAARLYGNKLPVVAACTGHAIAMGVFLLLGCDTRIGAAGEFAIGANETINNMVLPQFGIELPKARLNPQYLTEAVIQAKMYDPVAATTVGYLDQVVAPEKVVETATGVAAQLAQLPGQAYAGNKKLLRAETLAAIEASLAG</sequence>
<dbReference type="PANTHER" id="PTHR11941">
    <property type="entry name" value="ENOYL-COA HYDRATASE-RELATED"/>
    <property type="match status" value="1"/>
</dbReference>
<dbReference type="Pfam" id="PF00378">
    <property type="entry name" value="ECH_1"/>
    <property type="match status" value="1"/>
</dbReference>
<reference evidence="1 2" key="1">
    <citation type="journal article" date="2016" name="Int. J. Syst. Evol. Microbiol.">
        <title>Pyruvatibacter mobilis gen. nov., sp. nov., a marine bacterium from the culture broth of Picochlorum sp. 122.</title>
        <authorList>
            <person name="Wang G."/>
            <person name="Tang M."/>
            <person name="Wu H."/>
            <person name="Dai S."/>
            <person name="Li T."/>
            <person name="Chen C."/>
            <person name="He H."/>
            <person name="Fan J."/>
            <person name="Xiang W."/>
            <person name="Li X."/>
        </authorList>
    </citation>
    <scope>NUCLEOTIDE SEQUENCE [LARGE SCALE GENOMIC DNA]</scope>
    <source>
        <strain evidence="1 2">GYP-11</strain>
    </source>
</reference>
<dbReference type="Gene3D" id="3.90.226.10">
    <property type="entry name" value="2-enoyl-CoA Hydratase, Chain A, domain 1"/>
    <property type="match status" value="1"/>
</dbReference>
<evidence type="ECO:0000313" key="2">
    <source>
        <dbReference type="Proteomes" id="UP000470384"/>
    </source>
</evidence>
<dbReference type="OrthoDB" id="8640486at2"/>
<dbReference type="SUPFAM" id="SSF52096">
    <property type="entry name" value="ClpP/crotonase"/>
    <property type="match status" value="1"/>
</dbReference>
<dbReference type="GeneID" id="300656122"/>
<dbReference type="GO" id="GO:0003824">
    <property type="term" value="F:catalytic activity"/>
    <property type="evidence" value="ECO:0007669"/>
    <property type="project" value="UniProtKB-ARBA"/>
</dbReference>
<proteinExistence type="predicted"/>
<organism evidence="1 2">
    <name type="scientific">Pyruvatibacter mobilis</name>
    <dbReference type="NCBI Taxonomy" id="1712261"/>
    <lineage>
        <taxon>Bacteria</taxon>
        <taxon>Pseudomonadati</taxon>
        <taxon>Pseudomonadota</taxon>
        <taxon>Alphaproteobacteria</taxon>
        <taxon>Hyphomicrobiales</taxon>
        <taxon>Parvibaculaceae</taxon>
        <taxon>Pyruvatibacter</taxon>
    </lineage>
</organism>
<protein>
    <submittedName>
        <fullName evidence="1">Crotonase/enoyl-CoA hydratase family protein</fullName>
    </submittedName>
</protein>
<dbReference type="PANTHER" id="PTHR11941:SF54">
    <property type="entry name" value="ENOYL-COA HYDRATASE, MITOCHONDRIAL"/>
    <property type="match status" value="1"/>
</dbReference>
<evidence type="ECO:0000313" key="1">
    <source>
        <dbReference type="EMBL" id="NBG95205.1"/>
    </source>
</evidence>
<dbReference type="EMBL" id="WXYQ01000004">
    <property type="protein sequence ID" value="NBG95205.1"/>
    <property type="molecule type" value="Genomic_DNA"/>
</dbReference>
<keyword evidence="2" id="KW-1185">Reference proteome</keyword>
<dbReference type="GO" id="GO:0006635">
    <property type="term" value="P:fatty acid beta-oxidation"/>
    <property type="evidence" value="ECO:0007669"/>
    <property type="project" value="TreeGrafter"/>
</dbReference>
<dbReference type="Proteomes" id="UP000470384">
    <property type="component" value="Unassembled WGS sequence"/>
</dbReference>
<comment type="caution">
    <text evidence="1">The sequence shown here is derived from an EMBL/GenBank/DDBJ whole genome shotgun (WGS) entry which is preliminary data.</text>
</comment>
<name>A0A845Q981_9HYPH</name>
<dbReference type="RefSeq" id="WP_160587189.1">
    <property type="nucleotide sequence ID" value="NZ_BMHN01000001.1"/>
</dbReference>
<dbReference type="AlphaFoldDB" id="A0A845Q981"/>
<accession>A0A845Q981</accession>
<dbReference type="NCBIfam" id="NF004858">
    <property type="entry name" value="PRK06213.1"/>
    <property type="match status" value="1"/>
</dbReference>
<dbReference type="InterPro" id="IPR001753">
    <property type="entry name" value="Enoyl-CoA_hydra/iso"/>
</dbReference>
<dbReference type="CDD" id="cd06558">
    <property type="entry name" value="crotonase-like"/>
    <property type="match status" value="1"/>
</dbReference>
<gene>
    <name evidence="1" type="ORF">GTQ45_05620</name>
</gene>